<keyword evidence="3" id="KW-1185">Reference proteome</keyword>
<reference evidence="2 3" key="1">
    <citation type="submission" date="2019-01" db="EMBL/GenBank/DDBJ databases">
        <authorList>
            <person name="Chen W.-M."/>
        </authorList>
    </citation>
    <scope>NUCLEOTIDE SEQUENCE [LARGE SCALE GENOMIC DNA]</scope>
    <source>
        <strain evidence="2 3">BBQ-12</strain>
    </source>
</reference>
<feature type="transmembrane region" description="Helical" evidence="1">
    <location>
        <begin position="145"/>
        <end position="166"/>
    </location>
</feature>
<feature type="transmembrane region" description="Helical" evidence="1">
    <location>
        <begin position="351"/>
        <end position="370"/>
    </location>
</feature>
<keyword evidence="1" id="KW-1133">Transmembrane helix</keyword>
<feature type="transmembrane region" description="Helical" evidence="1">
    <location>
        <begin position="318"/>
        <end position="339"/>
    </location>
</feature>
<evidence type="ECO:0000313" key="2">
    <source>
        <dbReference type="EMBL" id="RVT75850.1"/>
    </source>
</evidence>
<evidence type="ECO:0000256" key="1">
    <source>
        <dbReference type="SAM" id="Phobius"/>
    </source>
</evidence>
<sequence length="407" mass="46694">MTEIKKAIKSSNAALLFNSAKYLTIFFYFVYSVLPSIYVLISIKLEEPIFFWLHLETPVQTNLAIFQILGFFILLATVPKSPKNIVEGNLKVQVPIIIIRTITILLFIITLPAFFEMLIKSRSIAGRVDLFALSAVIADKYKLKLVFLLLSIFVTYLVFIGKKLIYLLFMVPIVSIEFISMGRVWPFAFFSIFLIGYLHIKNKFFSRKGLILCCVFFGLYSMLRLLGQGADLNFLDSTIFLFGESFNTQQSIEIALSASNKLTVFDGVANVLSEFLPFGIKYLIIDPDKTAVNIIDNSKEALYGFTDMGFGSSWVSQFILYFGNNFLFALYPLMLSLSLRLYLELYKKSELFSFFYLYFYISGLFMFFRYGLNLSITYPLLNCFYCLLIFLLLKAFFEISSKSSTSL</sequence>
<feature type="transmembrane region" description="Helical" evidence="1">
    <location>
        <begin position="20"/>
        <end position="41"/>
    </location>
</feature>
<keyword evidence="1" id="KW-0472">Membrane</keyword>
<feature type="transmembrane region" description="Helical" evidence="1">
    <location>
        <begin position="90"/>
        <end position="115"/>
    </location>
</feature>
<organism evidence="2 3">
    <name type="scientific">Flavobacterium sufflavum</name>
    <dbReference type="NCBI Taxonomy" id="1921138"/>
    <lineage>
        <taxon>Bacteria</taxon>
        <taxon>Pseudomonadati</taxon>
        <taxon>Bacteroidota</taxon>
        <taxon>Flavobacteriia</taxon>
        <taxon>Flavobacteriales</taxon>
        <taxon>Flavobacteriaceae</taxon>
        <taxon>Flavobacterium</taxon>
    </lineage>
</organism>
<protein>
    <submittedName>
        <fullName evidence="2">Oligosaccharide repeat unit polymerase</fullName>
    </submittedName>
</protein>
<feature type="transmembrane region" description="Helical" evidence="1">
    <location>
        <begin position="376"/>
        <end position="397"/>
    </location>
</feature>
<dbReference type="EMBL" id="SACJ01000005">
    <property type="protein sequence ID" value="RVT75850.1"/>
    <property type="molecule type" value="Genomic_DNA"/>
</dbReference>
<keyword evidence="1" id="KW-0812">Transmembrane</keyword>
<evidence type="ECO:0000313" key="3">
    <source>
        <dbReference type="Proteomes" id="UP000285211"/>
    </source>
</evidence>
<feature type="transmembrane region" description="Helical" evidence="1">
    <location>
        <begin position="178"/>
        <end position="198"/>
    </location>
</feature>
<proteinExistence type="predicted"/>
<comment type="caution">
    <text evidence="2">The sequence shown here is derived from an EMBL/GenBank/DDBJ whole genome shotgun (WGS) entry which is preliminary data.</text>
</comment>
<gene>
    <name evidence="2" type="ORF">EOD40_10370</name>
</gene>
<name>A0A3S2U2C3_9FLAO</name>
<accession>A0A3S2U2C3</accession>
<feature type="transmembrane region" description="Helical" evidence="1">
    <location>
        <begin position="210"/>
        <end position="227"/>
    </location>
</feature>
<dbReference type="AlphaFoldDB" id="A0A3S2U2C3"/>
<dbReference type="Proteomes" id="UP000285211">
    <property type="component" value="Unassembled WGS sequence"/>
</dbReference>
<dbReference type="RefSeq" id="WP_128195241.1">
    <property type="nucleotide sequence ID" value="NZ_SACJ01000005.1"/>
</dbReference>